<dbReference type="Proteomes" id="UP000623467">
    <property type="component" value="Unassembled WGS sequence"/>
</dbReference>
<evidence type="ECO:0000313" key="3">
    <source>
        <dbReference type="EMBL" id="KAF7374678.1"/>
    </source>
</evidence>
<name>A0A8H6Z995_9AGAR</name>
<feature type="region of interest" description="Disordered" evidence="2">
    <location>
        <begin position="498"/>
        <end position="517"/>
    </location>
</feature>
<proteinExistence type="predicted"/>
<dbReference type="EMBL" id="JACAZH010000002">
    <property type="protein sequence ID" value="KAF7374678.1"/>
    <property type="molecule type" value="Genomic_DNA"/>
</dbReference>
<feature type="region of interest" description="Disordered" evidence="2">
    <location>
        <begin position="137"/>
        <end position="176"/>
    </location>
</feature>
<comment type="caution">
    <text evidence="3">The sequence shown here is derived from an EMBL/GenBank/DDBJ whole genome shotgun (WGS) entry which is preliminary data.</text>
</comment>
<accession>A0A8H6Z995</accession>
<feature type="region of interest" description="Disordered" evidence="2">
    <location>
        <begin position="1"/>
        <end position="21"/>
    </location>
</feature>
<feature type="compositionally biased region" description="Polar residues" evidence="2">
    <location>
        <begin position="309"/>
        <end position="326"/>
    </location>
</feature>
<organism evidence="3 4">
    <name type="scientific">Mycena sanguinolenta</name>
    <dbReference type="NCBI Taxonomy" id="230812"/>
    <lineage>
        <taxon>Eukaryota</taxon>
        <taxon>Fungi</taxon>
        <taxon>Dikarya</taxon>
        <taxon>Basidiomycota</taxon>
        <taxon>Agaricomycotina</taxon>
        <taxon>Agaricomycetes</taxon>
        <taxon>Agaricomycetidae</taxon>
        <taxon>Agaricales</taxon>
        <taxon>Marasmiineae</taxon>
        <taxon>Mycenaceae</taxon>
        <taxon>Mycena</taxon>
    </lineage>
</organism>
<gene>
    <name evidence="3" type="ORF">MSAN_00352800</name>
</gene>
<evidence type="ECO:0000313" key="4">
    <source>
        <dbReference type="Proteomes" id="UP000623467"/>
    </source>
</evidence>
<dbReference type="AlphaFoldDB" id="A0A8H6Z995"/>
<evidence type="ECO:0000256" key="1">
    <source>
        <dbReference type="SAM" id="Coils"/>
    </source>
</evidence>
<evidence type="ECO:0000256" key="2">
    <source>
        <dbReference type="SAM" id="MobiDB-lite"/>
    </source>
</evidence>
<feature type="region of interest" description="Disordered" evidence="2">
    <location>
        <begin position="99"/>
        <end position="119"/>
    </location>
</feature>
<dbReference type="OrthoDB" id="3058046at2759"/>
<reference evidence="3" key="1">
    <citation type="submission" date="2020-05" db="EMBL/GenBank/DDBJ databases">
        <title>Mycena genomes resolve the evolution of fungal bioluminescence.</title>
        <authorList>
            <person name="Tsai I.J."/>
        </authorList>
    </citation>
    <scope>NUCLEOTIDE SEQUENCE</scope>
    <source>
        <strain evidence="3">160909Yilan</strain>
    </source>
</reference>
<feature type="compositionally biased region" description="Polar residues" evidence="2">
    <location>
        <begin position="1"/>
        <end position="14"/>
    </location>
</feature>
<protein>
    <submittedName>
        <fullName evidence="3">Uncharacterized protein</fullName>
    </submittedName>
</protein>
<keyword evidence="1" id="KW-0175">Coiled coil</keyword>
<feature type="region of interest" description="Disordered" evidence="2">
    <location>
        <begin position="302"/>
        <end position="332"/>
    </location>
</feature>
<feature type="compositionally biased region" description="Acidic residues" evidence="2">
    <location>
        <begin position="99"/>
        <end position="110"/>
    </location>
</feature>
<keyword evidence="4" id="KW-1185">Reference proteome</keyword>
<feature type="compositionally biased region" description="Basic and acidic residues" evidence="2">
    <location>
        <begin position="149"/>
        <end position="169"/>
    </location>
</feature>
<feature type="coiled-coil region" evidence="1">
    <location>
        <begin position="221"/>
        <end position="285"/>
    </location>
</feature>
<sequence>MSPTPFLFNSTQPKLSEPKSSVWLKRIRAREEDASANQPPPKRQRQVMTCAPAYRTGLNNILWANDTTTIAEIQSELESFDWALHDSLNVPVCKDWDWEEDEEEEEDGDKDEERSQDSRRPCEICKNYIEHVLERAGQDDDAVLSESGEGSRYEGNGRKKSATDEKDAGNEDGDDQPFKSELMCLLFHLRDRKAREAAFAYDHTDPRSMGQLQGLLVSFHVDKLQAEAQRDHARADRHTAETQRDDALAAETRAKAELLQLECSAKELQTQLQQALAEIASLKDALHISKLKSDRQHVVAEKTAGGSVAENSAENLSARVSTQPTELSIKMPGKDAPPEVFAKWLQYRKLTNIKGIRLCGPDWVVDLRDVRGYVQVQYRIPPKGPSKGDRLYSNHCLLAILWILAIPRKYDRMLNSMGLKIAEIAQIEPLPIPFDNRLFDDEKTTRLLAGQGLTTAVANDTWQFCRNLVFDLALSENSIASEASSIKSAVEAELVDTTPPCGLRPAEEDQYRPVGAG</sequence>